<dbReference type="GO" id="GO:0005886">
    <property type="term" value="C:plasma membrane"/>
    <property type="evidence" value="ECO:0007669"/>
    <property type="project" value="UniProtKB-SubCell"/>
</dbReference>
<evidence type="ECO:0000256" key="6">
    <source>
        <dbReference type="ARBA" id="ARBA00022729"/>
    </source>
</evidence>
<dbReference type="RefSeq" id="XP_001323201.1">
    <property type="nucleotide sequence ID" value="XM_001323166.1"/>
</dbReference>
<dbReference type="Pfam" id="PF12810">
    <property type="entry name" value="ALK_LTK_GRD"/>
    <property type="match status" value="1"/>
</dbReference>
<keyword evidence="9" id="KW-0067">ATP-binding</keyword>
<reference evidence="18" key="2">
    <citation type="journal article" date="2007" name="Science">
        <title>Draft genome sequence of the sexually transmitted pathogen Trichomonas vaginalis.</title>
        <authorList>
            <person name="Carlton J.M."/>
            <person name="Hirt R.P."/>
            <person name="Silva J.C."/>
            <person name="Delcher A.L."/>
            <person name="Schatz M."/>
            <person name="Zhao Q."/>
            <person name="Wortman J.R."/>
            <person name="Bidwell S.L."/>
            <person name="Alsmark U.C.M."/>
            <person name="Besteiro S."/>
            <person name="Sicheritz-Ponten T."/>
            <person name="Noel C.J."/>
            <person name="Dacks J.B."/>
            <person name="Foster P.G."/>
            <person name="Simillion C."/>
            <person name="Van de Peer Y."/>
            <person name="Miranda-Saavedra D."/>
            <person name="Barton G.J."/>
            <person name="Westrop G.D."/>
            <person name="Mueller S."/>
            <person name="Dessi D."/>
            <person name="Fiori P.L."/>
            <person name="Ren Q."/>
            <person name="Paulsen I."/>
            <person name="Zhang H."/>
            <person name="Bastida-Corcuera F.D."/>
            <person name="Simoes-Barbosa A."/>
            <person name="Brown M.T."/>
            <person name="Hayes R.D."/>
            <person name="Mukherjee M."/>
            <person name="Okumura C.Y."/>
            <person name="Schneider R."/>
            <person name="Smith A.J."/>
            <person name="Vanacova S."/>
            <person name="Villalvazo M."/>
            <person name="Haas B.J."/>
            <person name="Pertea M."/>
            <person name="Feldblyum T.V."/>
            <person name="Utterback T.R."/>
            <person name="Shu C.L."/>
            <person name="Osoegawa K."/>
            <person name="de Jong P.J."/>
            <person name="Hrdy I."/>
            <person name="Horvathova L."/>
            <person name="Zubacova Z."/>
            <person name="Dolezal P."/>
            <person name="Malik S.B."/>
            <person name="Logsdon J.M. Jr."/>
            <person name="Henze K."/>
            <person name="Gupta A."/>
            <person name="Wang C.C."/>
            <person name="Dunne R.L."/>
            <person name="Upcroft J.A."/>
            <person name="Upcroft P."/>
            <person name="White O."/>
            <person name="Salzberg S.L."/>
            <person name="Tang P."/>
            <person name="Chiu C.-H."/>
            <person name="Lee Y.-S."/>
            <person name="Embley T.M."/>
            <person name="Coombs G.H."/>
            <person name="Mottram J.C."/>
            <person name="Tachezy J."/>
            <person name="Fraser-Liggett C.M."/>
            <person name="Johnson P.J."/>
        </authorList>
    </citation>
    <scope>NUCLEOTIDE SEQUENCE [LARGE SCALE GENOMIC DNA]</scope>
    <source>
        <strain evidence="18">G3</strain>
    </source>
</reference>
<evidence type="ECO:0000256" key="3">
    <source>
        <dbReference type="ARBA" id="ARBA00022475"/>
    </source>
</evidence>
<dbReference type="InParanoid" id="A2E8N9"/>
<reference evidence="18" key="1">
    <citation type="submission" date="2006-10" db="EMBL/GenBank/DDBJ databases">
        <authorList>
            <person name="Amadeo P."/>
            <person name="Zhao Q."/>
            <person name="Wortman J."/>
            <person name="Fraser-Liggett C."/>
            <person name="Carlton J."/>
        </authorList>
    </citation>
    <scope>NUCLEOTIDE SEQUENCE</scope>
    <source>
        <strain evidence="18">G3</strain>
    </source>
</reference>
<evidence type="ECO:0000313" key="18">
    <source>
        <dbReference type="EMBL" id="EAY10978.1"/>
    </source>
</evidence>
<dbReference type="EMBL" id="DS113328">
    <property type="protein sequence ID" value="EAY10978.1"/>
    <property type="molecule type" value="Genomic_DNA"/>
</dbReference>
<keyword evidence="11" id="KW-0472">Membrane</keyword>
<keyword evidence="14" id="KW-0675">Receptor</keyword>
<evidence type="ECO:0000256" key="8">
    <source>
        <dbReference type="ARBA" id="ARBA00022777"/>
    </source>
</evidence>
<sequence length="244" mass="25894">MVHGGYGGGSFSFNFYSTDIACGDGSGGGQTAVKFFENDLWHRVIVSGGGGGSDNFNPNNNDYMRDDDGSGGSGGGQTAQGFWINGKYISRYLANTTSGFTFGSGESAQEFGSKSDFGVKEYEGGTDRPGAGSGWFGGFASHNGNGGSGGGSSWVLSEDADIPDGNIAAKGPFFNITDERPYFFRKTDGYLFYDIVNIPGVWEGNGKLVITILDKLSLPSCFSVCYLHFSYHLLFALFTNSPIK</sequence>
<accession>A2E8N9</accession>
<dbReference type="VEuPathDB" id="TrichDB:TVAGG3_0343770"/>
<dbReference type="GO" id="GO:0005524">
    <property type="term" value="F:ATP binding"/>
    <property type="evidence" value="ECO:0007669"/>
    <property type="project" value="UniProtKB-KW"/>
</dbReference>
<keyword evidence="13" id="KW-1015">Disulfide bond</keyword>
<feature type="region of interest" description="Disordered" evidence="16">
    <location>
        <begin position="52"/>
        <end position="77"/>
    </location>
</feature>
<protein>
    <recommendedName>
        <fullName evidence="2">receptor protein-tyrosine kinase</fullName>
        <ecNumber evidence="2">2.7.10.1</ecNumber>
    </recommendedName>
</protein>
<gene>
    <name evidence="18" type="ORF">TVAG_446800</name>
</gene>
<dbReference type="Proteomes" id="UP000001542">
    <property type="component" value="Unassembled WGS sequence"/>
</dbReference>
<evidence type="ECO:0000256" key="13">
    <source>
        <dbReference type="ARBA" id="ARBA00023157"/>
    </source>
</evidence>
<keyword evidence="10" id="KW-1133">Transmembrane helix</keyword>
<evidence type="ECO:0000256" key="1">
    <source>
        <dbReference type="ARBA" id="ARBA00004251"/>
    </source>
</evidence>
<dbReference type="InterPro" id="IPR055163">
    <property type="entry name" value="ALK/LTK-like_GRD"/>
</dbReference>
<keyword evidence="5" id="KW-0812">Transmembrane</keyword>
<evidence type="ECO:0000259" key="17">
    <source>
        <dbReference type="Pfam" id="PF12810"/>
    </source>
</evidence>
<dbReference type="VEuPathDB" id="TrichDB:TVAG_446800"/>
<keyword evidence="3" id="KW-1003">Cell membrane</keyword>
<evidence type="ECO:0000256" key="2">
    <source>
        <dbReference type="ARBA" id="ARBA00011902"/>
    </source>
</evidence>
<dbReference type="KEGG" id="tva:4768916"/>
<dbReference type="GO" id="GO:0004714">
    <property type="term" value="F:transmembrane receptor protein tyrosine kinase activity"/>
    <property type="evidence" value="ECO:0007669"/>
    <property type="project" value="UniProtKB-EC"/>
</dbReference>
<evidence type="ECO:0000256" key="9">
    <source>
        <dbReference type="ARBA" id="ARBA00022840"/>
    </source>
</evidence>
<evidence type="ECO:0000256" key="7">
    <source>
        <dbReference type="ARBA" id="ARBA00022741"/>
    </source>
</evidence>
<keyword evidence="7" id="KW-0547">Nucleotide-binding</keyword>
<proteinExistence type="predicted"/>
<evidence type="ECO:0000256" key="10">
    <source>
        <dbReference type="ARBA" id="ARBA00022989"/>
    </source>
</evidence>
<dbReference type="AlphaFoldDB" id="A2E8N9"/>
<evidence type="ECO:0000256" key="5">
    <source>
        <dbReference type="ARBA" id="ARBA00022692"/>
    </source>
</evidence>
<evidence type="ECO:0000256" key="4">
    <source>
        <dbReference type="ARBA" id="ARBA00022679"/>
    </source>
</evidence>
<keyword evidence="6" id="KW-0732">Signal</keyword>
<name>A2E8N9_TRIV3</name>
<keyword evidence="19" id="KW-1185">Reference proteome</keyword>
<dbReference type="EC" id="2.7.10.1" evidence="2"/>
<keyword evidence="8" id="KW-0418">Kinase</keyword>
<evidence type="ECO:0000256" key="15">
    <source>
        <dbReference type="ARBA" id="ARBA00023180"/>
    </source>
</evidence>
<keyword evidence="12" id="KW-0829">Tyrosine-protein kinase</keyword>
<evidence type="ECO:0000256" key="11">
    <source>
        <dbReference type="ARBA" id="ARBA00023136"/>
    </source>
</evidence>
<evidence type="ECO:0000256" key="12">
    <source>
        <dbReference type="ARBA" id="ARBA00023137"/>
    </source>
</evidence>
<evidence type="ECO:0000256" key="16">
    <source>
        <dbReference type="SAM" id="MobiDB-lite"/>
    </source>
</evidence>
<evidence type="ECO:0000313" key="19">
    <source>
        <dbReference type="Proteomes" id="UP000001542"/>
    </source>
</evidence>
<keyword evidence="15" id="KW-0325">Glycoprotein</keyword>
<feature type="domain" description="ALK/LTK-like glycine-rich" evidence="17">
    <location>
        <begin position="1"/>
        <end position="213"/>
    </location>
</feature>
<comment type="subcellular location">
    <subcellularLocation>
        <location evidence="1">Cell membrane</location>
        <topology evidence="1">Single-pass type I membrane protein</topology>
    </subcellularLocation>
</comment>
<evidence type="ECO:0000256" key="14">
    <source>
        <dbReference type="ARBA" id="ARBA00023170"/>
    </source>
</evidence>
<organism evidence="18 19">
    <name type="scientific">Trichomonas vaginalis (strain ATCC PRA-98 / G3)</name>
    <dbReference type="NCBI Taxonomy" id="412133"/>
    <lineage>
        <taxon>Eukaryota</taxon>
        <taxon>Metamonada</taxon>
        <taxon>Parabasalia</taxon>
        <taxon>Trichomonadida</taxon>
        <taxon>Trichomonadidae</taxon>
        <taxon>Trichomonas</taxon>
    </lineage>
</organism>
<keyword evidence="4" id="KW-0808">Transferase</keyword>